<proteinExistence type="predicted"/>
<feature type="domain" description="CinA C-terminal" evidence="1">
    <location>
        <begin position="5"/>
        <end position="156"/>
    </location>
</feature>
<dbReference type="EMBL" id="LHXV01000079">
    <property type="protein sequence ID" value="KXA99597.1"/>
    <property type="molecule type" value="Genomic_DNA"/>
</dbReference>
<name>A0A133UZJ9_9EURY</name>
<reference evidence="2 3" key="1">
    <citation type="journal article" date="2016" name="Sci. Rep.">
        <title>Metabolic traits of an uncultured archaeal lineage -MSBL1- from brine pools of the Red Sea.</title>
        <authorList>
            <person name="Mwirichia R."/>
            <person name="Alam I."/>
            <person name="Rashid M."/>
            <person name="Vinu M."/>
            <person name="Ba-Alawi W."/>
            <person name="Anthony Kamau A."/>
            <person name="Kamanda Ngugi D."/>
            <person name="Goker M."/>
            <person name="Klenk H.P."/>
            <person name="Bajic V."/>
            <person name="Stingl U."/>
        </authorList>
    </citation>
    <scope>NUCLEOTIDE SEQUENCE [LARGE SCALE GENOMIC DNA]</scope>
    <source>
        <strain evidence="2">SCGC-AAA259O05</strain>
    </source>
</reference>
<dbReference type="InterPro" id="IPR036653">
    <property type="entry name" value="CinA-like_C"/>
</dbReference>
<evidence type="ECO:0000313" key="2">
    <source>
        <dbReference type="EMBL" id="KXA99597.1"/>
    </source>
</evidence>
<dbReference type="PATRIC" id="fig|1698271.3.peg.1471"/>
<evidence type="ECO:0000259" key="1">
    <source>
        <dbReference type="Pfam" id="PF02464"/>
    </source>
</evidence>
<dbReference type="InterPro" id="IPR008136">
    <property type="entry name" value="CinA_C"/>
</dbReference>
<accession>A0A133UZJ9</accession>
<gene>
    <name evidence="2" type="ORF">AKJ41_05180</name>
</gene>
<sequence>MNVNQKLVEKVSQLLKKKDIKLAVAESCTGGLIGHSLTNVSGSSEYFNRGIISYSNESKVELLDVSNEVLEKYGAVSKPVAREMAEGVRTKSNVDIGISSTGIAGPTGGTEEKPVGLVYLGLSKGEETSVEKYVFSGNRLENKINACESALNLILKKT</sequence>
<dbReference type="AlphaFoldDB" id="A0A133UZJ9"/>
<evidence type="ECO:0000313" key="3">
    <source>
        <dbReference type="Proteomes" id="UP000070344"/>
    </source>
</evidence>
<keyword evidence="3" id="KW-1185">Reference proteome</keyword>
<dbReference type="Pfam" id="PF02464">
    <property type="entry name" value="CinA"/>
    <property type="match status" value="1"/>
</dbReference>
<dbReference type="NCBIfam" id="TIGR00199">
    <property type="entry name" value="PncC_domain"/>
    <property type="match status" value="1"/>
</dbReference>
<organism evidence="2 3">
    <name type="scientific">candidate division MSBL1 archaeon SCGC-AAA259O05</name>
    <dbReference type="NCBI Taxonomy" id="1698271"/>
    <lineage>
        <taxon>Archaea</taxon>
        <taxon>Methanobacteriati</taxon>
        <taxon>Methanobacteriota</taxon>
        <taxon>candidate division MSBL1</taxon>
    </lineage>
</organism>
<dbReference type="Gene3D" id="3.90.950.20">
    <property type="entry name" value="CinA-like"/>
    <property type="match status" value="1"/>
</dbReference>
<comment type="caution">
    <text evidence="2">The sequence shown here is derived from an EMBL/GenBank/DDBJ whole genome shotgun (WGS) entry which is preliminary data.</text>
</comment>
<dbReference type="Proteomes" id="UP000070344">
    <property type="component" value="Unassembled WGS sequence"/>
</dbReference>
<dbReference type="SUPFAM" id="SSF142433">
    <property type="entry name" value="CinA-like"/>
    <property type="match status" value="1"/>
</dbReference>
<protein>
    <recommendedName>
        <fullName evidence="1">CinA C-terminal domain-containing protein</fullName>
    </recommendedName>
</protein>